<evidence type="ECO:0000313" key="2">
    <source>
        <dbReference type="EMBL" id="KAJ8350922.1"/>
    </source>
</evidence>
<proteinExistence type="predicted"/>
<evidence type="ECO:0000313" key="3">
    <source>
        <dbReference type="Proteomes" id="UP001152622"/>
    </source>
</evidence>
<evidence type="ECO:0000256" key="1">
    <source>
        <dbReference type="SAM" id="MobiDB-lite"/>
    </source>
</evidence>
<feature type="compositionally biased region" description="Low complexity" evidence="1">
    <location>
        <begin position="21"/>
        <end position="35"/>
    </location>
</feature>
<name>A0A9Q1F4K9_SYNKA</name>
<protein>
    <submittedName>
        <fullName evidence="2">Uncharacterized protein</fullName>
    </submittedName>
</protein>
<sequence length="82" mass="8842">MPNGRGKQTDLDVVRRHRDTGSTVTVTTRSPRVETYPPTPGFRAAASVLRPAAHFTRDAHPPAAAVNGGVSPGFPRLLYDTF</sequence>
<dbReference type="Proteomes" id="UP001152622">
    <property type="component" value="Chromosome 9"/>
</dbReference>
<feature type="region of interest" description="Disordered" evidence="1">
    <location>
        <begin position="1"/>
        <end position="39"/>
    </location>
</feature>
<dbReference type="EMBL" id="JAINUF010000009">
    <property type="protein sequence ID" value="KAJ8350922.1"/>
    <property type="molecule type" value="Genomic_DNA"/>
</dbReference>
<organism evidence="2 3">
    <name type="scientific">Synaphobranchus kaupii</name>
    <name type="common">Kaup's arrowtooth eel</name>
    <dbReference type="NCBI Taxonomy" id="118154"/>
    <lineage>
        <taxon>Eukaryota</taxon>
        <taxon>Metazoa</taxon>
        <taxon>Chordata</taxon>
        <taxon>Craniata</taxon>
        <taxon>Vertebrata</taxon>
        <taxon>Euteleostomi</taxon>
        <taxon>Actinopterygii</taxon>
        <taxon>Neopterygii</taxon>
        <taxon>Teleostei</taxon>
        <taxon>Anguilliformes</taxon>
        <taxon>Synaphobranchidae</taxon>
        <taxon>Synaphobranchus</taxon>
    </lineage>
</organism>
<dbReference type="AlphaFoldDB" id="A0A9Q1F4K9"/>
<reference evidence="2" key="1">
    <citation type="journal article" date="2023" name="Science">
        <title>Genome structures resolve the early diversification of teleost fishes.</title>
        <authorList>
            <person name="Parey E."/>
            <person name="Louis A."/>
            <person name="Montfort J."/>
            <person name="Bouchez O."/>
            <person name="Roques C."/>
            <person name="Iampietro C."/>
            <person name="Lluch J."/>
            <person name="Castinel A."/>
            <person name="Donnadieu C."/>
            <person name="Desvignes T."/>
            <person name="Floi Bucao C."/>
            <person name="Jouanno E."/>
            <person name="Wen M."/>
            <person name="Mejri S."/>
            <person name="Dirks R."/>
            <person name="Jansen H."/>
            <person name="Henkel C."/>
            <person name="Chen W.J."/>
            <person name="Zahm M."/>
            <person name="Cabau C."/>
            <person name="Klopp C."/>
            <person name="Thompson A.W."/>
            <person name="Robinson-Rechavi M."/>
            <person name="Braasch I."/>
            <person name="Lecointre G."/>
            <person name="Bobe J."/>
            <person name="Postlethwait J.H."/>
            <person name="Berthelot C."/>
            <person name="Roest Crollius H."/>
            <person name="Guiguen Y."/>
        </authorList>
    </citation>
    <scope>NUCLEOTIDE SEQUENCE</scope>
    <source>
        <strain evidence="2">WJC10195</strain>
    </source>
</reference>
<gene>
    <name evidence="2" type="ORF">SKAU_G00260520</name>
</gene>
<comment type="caution">
    <text evidence="2">The sequence shown here is derived from an EMBL/GenBank/DDBJ whole genome shotgun (WGS) entry which is preliminary data.</text>
</comment>
<accession>A0A9Q1F4K9</accession>
<keyword evidence="3" id="KW-1185">Reference proteome</keyword>